<evidence type="ECO:0008006" key="3">
    <source>
        <dbReference type="Google" id="ProtNLM"/>
    </source>
</evidence>
<sequence>MSNTDAAEAKTIDIPLDILYRIAEIVAQPTGYLHAARRDLKTCCLVNRLFAEVFRPHVFHWTVIPNSTGSGHPLKQLDILTSSPHIGVYLKRLTLMMHDGGDEVVLCAIFDGGFLTSLKSLTILGNHWTSRRIPWSSLSEPFTSSIQRFCSDSQTLRTLNLLRLDGIPASVFAQPALTSICLAASRPIFNFPDPHIAPSRLPLSLNICGVDLSGFQLEDVVKRGRGFFSRVHSLKATTSWRPEPNAAFDKFLSLVAPLSHLESLDVSIFVHPSPTFKGPYPANWIKSLPRVRGLKRLTLSSSSGPEADFISSLPSVIKTMDTSHMEHLSIGILGLKRADLPSICVSCMDWGALDEMLAEKVEQGKLEGLKEVWITIQLGVGESDTELEEPRRLVREAVFLPSLSVGKLVVSFKASAGELLYDSRDHPYERETRLEHRALRQPVK</sequence>
<dbReference type="OrthoDB" id="2745898at2759"/>
<evidence type="ECO:0000313" key="2">
    <source>
        <dbReference type="Proteomes" id="UP000298030"/>
    </source>
</evidence>
<gene>
    <name evidence="1" type="ORF">FA13DRAFT_1404267</name>
</gene>
<evidence type="ECO:0000313" key="1">
    <source>
        <dbReference type="EMBL" id="TEB23632.1"/>
    </source>
</evidence>
<reference evidence="1 2" key="1">
    <citation type="journal article" date="2019" name="Nat. Ecol. Evol.">
        <title>Megaphylogeny resolves global patterns of mushroom evolution.</title>
        <authorList>
            <person name="Varga T."/>
            <person name="Krizsan K."/>
            <person name="Foldi C."/>
            <person name="Dima B."/>
            <person name="Sanchez-Garcia M."/>
            <person name="Sanchez-Ramirez S."/>
            <person name="Szollosi G.J."/>
            <person name="Szarkandi J.G."/>
            <person name="Papp V."/>
            <person name="Albert L."/>
            <person name="Andreopoulos W."/>
            <person name="Angelini C."/>
            <person name="Antonin V."/>
            <person name="Barry K.W."/>
            <person name="Bougher N.L."/>
            <person name="Buchanan P."/>
            <person name="Buyck B."/>
            <person name="Bense V."/>
            <person name="Catcheside P."/>
            <person name="Chovatia M."/>
            <person name="Cooper J."/>
            <person name="Damon W."/>
            <person name="Desjardin D."/>
            <person name="Finy P."/>
            <person name="Geml J."/>
            <person name="Haridas S."/>
            <person name="Hughes K."/>
            <person name="Justo A."/>
            <person name="Karasinski D."/>
            <person name="Kautmanova I."/>
            <person name="Kiss B."/>
            <person name="Kocsube S."/>
            <person name="Kotiranta H."/>
            <person name="LaButti K.M."/>
            <person name="Lechner B.E."/>
            <person name="Liimatainen K."/>
            <person name="Lipzen A."/>
            <person name="Lukacs Z."/>
            <person name="Mihaltcheva S."/>
            <person name="Morgado L.N."/>
            <person name="Niskanen T."/>
            <person name="Noordeloos M.E."/>
            <person name="Ohm R.A."/>
            <person name="Ortiz-Santana B."/>
            <person name="Ovrebo C."/>
            <person name="Racz N."/>
            <person name="Riley R."/>
            <person name="Savchenko A."/>
            <person name="Shiryaev A."/>
            <person name="Soop K."/>
            <person name="Spirin V."/>
            <person name="Szebenyi C."/>
            <person name="Tomsovsky M."/>
            <person name="Tulloss R.E."/>
            <person name="Uehling J."/>
            <person name="Grigoriev I.V."/>
            <person name="Vagvolgyi C."/>
            <person name="Papp T."/>
            <person name="Martin F.M."/>
            <person name="Miettinen O."/>
            <person name="Hibbett D.S."/>
            <person name="Nagy L.G."/>
        </authorList>
    </citation>
    <scope>NUCLEOTIDE SEQUENCE [LARGE SCALE GENOMIC DNA]</scope>
    <source>
        <strain evidence="1 2">FP101781</strain>
    </source>
</reference>
<organism evidence="1 2">
    <name type="scientific">Coprinellus micaceus</name>
    <name type="common">Glistening ink-cap mushroom</name>
    <name type="synonym">Coprinus micaceus</name>
    <dbReference type="NCBI Taxonomy" id="71717"/>
    <lineage>
        <taxon>Eukaryota</taxon>
        <taxon>Fungi</taxon>
        <taxon>Dikarya</taxon>
        <taxon>Basidiomycota</taxon>
        <taxon>Agaricomycotina</taxon>
        <taxon>Agaricomycetes</taxon>
        <taxon>Agaricomycetidae</taxon>
        <taxon>Agaricales</taxon>
        <taxon>Agaricineae</taxon>
        <taxon>Psathyrellaceae</taxon>
        <taxon>Coprinellus</taxon>
    </lineage>
</organism>
<proteinExistence type="predicted"/>
<dbReference type="SUPFAM" id="SSF52047">
    <property type="entry name" value="RNI-like"/>
    <property type="match status" value="1"/>
</dbReference>
<keyword evidence="2" id="KW-1185">Reference proteome</keyword>
<comment type="caution">
    <text evidence="1">The sequence shown here is derived from an EMBL/GenBank/DDBJ whole genome shotgun (WGS) entry which is preliminary data.</text>
</comment>
<dbReference type="Proteomes" id="UP000298030">
    <property type="component" value="Unassembled WGS sequence"/>
</dbReference>
<name>A0A4Y7SPC8_COPMI</name>
<dbReference type="AlphaFoldDB" id="A0A4Y7SPC8"/>
<dbReference type="EMBL" id="QPFP01000075">
    <property type="protein sequence ID" value="TEB23632.1"/>
    <property type="molecule type" value="Genomic_DNA"/>
</dbReference>
<accession>A0A4Y7SPC8</accession>
<protein>
    <recommendedName>
        <fullName evidence="3">F-box domain-containing protein</fullName>
    </recommendedName>
</protein>